<evidence type="ECO:0000256" key="3">
    <source>
        <dbReference type="ARBA" id="ARBA00023163"/>
    </source>
</evidence>
<dbReference type="Pfam" id="PF13377">
    <property type="entry name" value="Peripla_BP_3"/>
    <property type="match status" value="1"/>
</dbReference>
<reference evidence="6" key="1">
    <citation type="submission" date="2016-10" db="EMBL/GenBank/DDBJ databases">
        <authorList>
            <person name="Varghese N."/>
            <person name="Submissions S."/>
        </authorList>
    </citation>
    <scope>NUCLEOTIDE SEQUENCE [LARGE SCALE GENOMIC DNA]</scope>
    <source>
        <strain evidence="6">ES.061</strain>
    </source>
</reference>
<dbReference type="SUPFAM" id="SSF53822">
    <property type="entry name" value="Periplasmic binding protein-like I"/>
    <property type="match status" value="1"/>
</dbReference>
<protein>
    <submittedName>
        <fullName evidence="5">Transcriptional regulator, LacI family</fullName>
    </submittedName>
</protein>
<keyword evidence="2" id="KW-0238">DNA-binding</keyword>
<dbReference type="Gene3D" id="1.10.260.40">
    <property type="entry name" value="lambda repressor-like DNA-binding domains"/>
    <property type="match status" value="1"/>
</dbReference>
<dbReference type="SMART" id="SM00354">
    <property type="entry name" value="HTH_LACI"/>
    <property type="match status" value="1"/>
</dbReference>
<dbReference type="Gene3D" id="3.40.50.2300">
    <property type="match status" value="2"/>
</dbReference>
<dbReference type="CDD" id="cd01392">
    <property type="entry name" value="HTH_LacI"/>
    <property type="match status" value="1"/>
</dbReference>
<dbReference type="GO" id="GO:0003700">
    <property type="term" value="F:DNA-binding transcription factor activity"/>
    <property type="evidence" value="ECO:0007669"/>
    <property type="project" value="TreeGrafter"/>
</dbReference>
<evidence type="ECO:0000256" key="2">
    <source>
        <dbReference type="ARBA" id="ARBA00023125"/>
    </source>
</evidence>
<keyword evidence="3" id="KW-0804">Transcription</keyword>
<dbReference type="PROSITE" id="PS50932">
    <property type="entry name" value="HTH_LACI_2"/>
    <property type="match status" value="1"/>
</dbReference>
<keyword evidence="6" id="KW-1185">Reference proteome</keyword>
<feature type="domain" description="HTH lacI-type" evidence="4">
    <location>
        <begin position="8"/>
        <end position="62"/>
    </location>
</feature>
<gene>
    <name evidence="5" type="ORF">SAMN05216452_4010</name>
</gene>
<dbReference type="InterPro" id="IPR010982">
    <property type="entry name" value="Lambda_DNA-bd_dom_sf"/>
</dbReference>
<evidence type="ECO:0000313" key="5">
    <source>
        <dbReference type="EMBL" id="SEC16793.1"/>
    </source>
</evidence>
<organism evidence="5 6">
    <name type="scientific">Nitratireductor aquibiodomus</name>
    <dbReference type="NCBI Taxonomy" id="204799"/>
    <lineage>
        <taxon>Bacteria</taxon>
        <taxon>Pseudomonadati</taxon>
        <taxon>Pseudomonadota</taxon>
        <taxon>Alphaproteobacteria</taxon>
        <taxon>Hyphomicrobiales</taxon>
        <taxon>Phyllobacteriaceae</taxon>
        <taxon>Nitratireductor</taxon>
    </lineage>
</organism>
<dbReference type="Pfam" id="PF00356">
    <property type="entry name" value="LacI"/>
    <property type="match status" value="1"/>
</dbReference>
<dbReference type="InterPro" id="IPR028082">
    <property type="entry name" value="Peripla_BP_I"/>
</dbReference>
<dbReference type="AlphaFoldDB" id="A0A1H4QAY1"/>
<dbReference type="EMBL" id="FNSL01000002">
    <property type="protein sequence ID" value="SEC16793.1"/>
    <property type="molecule type" value="Genomic_DNA"/>
</dbReference>
<dbReference type="PANTHER" id="PTHR30146">
    <property type="entry name" value="LACI-RELATED TRANSCRIPTIONAL REPRESSOR"/>
    <property type="match status" value="1"/>
</dbReference>
<dbReference type="RefSeq" id="WP_090330147.1">
    <property type="nucleotide sequence ID" value="NZ_FNSL01000002.1"/>
</dbReference>
<accession>A0A1H4QAY1</accession>
<evidence type="ECO:0000256" key="1">
    <source>
        <dbReference type="ARBA" id="ARBA00023015"/>
    </source>
</evidence>
<dbReference type="CDD" id="cd20009">
    <property type="entry name" value="PBP1_RafR-like"/>
    <property type="match status" value="1"/>
</dbReference>
<evidence type="ECO:0000259" key="4">
    <source>
        <dbReference type="PROSITE" id="PS50932"/>
    </source>
</evidence>
<dbReference type="PANTHER" id="PTHR30146:SF109">
    <property type="entry name" value="HTH-TYPE TRANSCRIPTIONAL REGULATOR GALS"/>
    <property type="match status" value="1"/>
</dbReference>
<keyword evidence="1" id="KW-0805">Transcription regulation</keyword>
<dbReference type="Proteomes" id="UP000199064">
    <property type="component" value="Unassembled WGS sequence"/>
</dbReference>
<dbReference type="InterPro" id="IPR000843">
    <property type="entry name" value="HTH_LacI"/>
</dbReference>
<evidence type="ECO:0000313" key="6">
    <source>
        <dbReference type="Proteomes" id="UP000199064"/>
    </source>
</evidence>
<dbReference type="InterPro" id="IPR046335">
    <property type="entry name" value="LacI/GalR-like_sensor"/>
</dbReference>
<dbReference type="GO" id="GO:0000976">
    <property type="term" value="F:transcription cis-regulatory region binding"/>
    <property type="evidence" value="ECO:0007669"/>
    <property type="project" value="TreeGrafter"/>
</dbReference>
<proteinExistence type="predicted"/>
<name>A0A1H4QAY1_9HYPH</name>
<sequence>MARRSDRPTLRTIAEMTGLAVTTVSRALLDAPQIAFETRQRVQRVAREIGYQPDRAARHLRTGRTNVISFVLDPHDELLGFSTSMISGLARALRDTQYHLVITPHFAEVPSIDPIEYILRNRMADGVVFSRTEPKDPRVKLLMENDFPFVSHGRTDLGVEHAFVDYDNAAFARMAVERLVSKGRRRLALILPPDRFMFRRHLRDGFQEAVEKSGVASELPGDINLDSDAADLYAWLSWRLKQPEPPDGMVCAGEVSALSIMAALSDQGLTVGRDFDLVVKQTSLLYDEVRPRIDAVYEDIAEAGENLGRLLIRRIAGERPGALQFLQEPVPRFADLGHGTRAAIGTHQTA</sequence>
<dbReference type="SUPFAM" id="SSF47413">
    <property type="entry name" value="lambda repressor-like DNA-binding domains"/>
    <property type="match status" value="1"/>
</dbReference>